<dbReference type="EMBL" id="CP001684">
    <property type="protein sequence ID" value="ACV21624.1"/>
    <property type="molecule type" value="Genomic_DNA"/>
</dbReference>
<accession>C7N3N3</accession>
<feature type="compositionally biased region" description="Acidic residues" evidence="1">
    <location>
        <begin position="1"/>
        <end position="54"/>
    </location>
</feature>
<dbReference type="InterPro" id="IPR037524">
    <property type="entry name" value="PA14/GLEYA"/>
</dbReference>
<dbReference type="KEGG" id="shi:Shel_05650"/>
<evidence type="ECO:0000256" key="1">
    <source>
        <dbReference type="SAM" id="MobiDB-lite"/>
    </source>
</evidence>
<keyword evidence="2" id="KW-1133">Transmembrane helix</keyword>
<feature type="compositionally biased region" description="Basic and acidic residues" evidence="1">
    <location>
        <begin position="55"/>
        <end position="70"/>
    </location>
</feature>
<proteinExistence type="predicted"/>
<gene>
    <name evidence="4" type="ordered locus">Shel_05650</name>
</gene>
<evidence type="ECO:0000259" key="3">
    <source>
        <dbReference type="PROSITE" id="PS51820"/>
    </source>
</evidence>
<dbReference type="InterPro" id="IPR011874">
    <property type="entry name" value="Fibro_Slime"/>
</dbReference>
<organism evidence="4 5">
    <name type="scientific">Slackia heliotrinireducens (strain ATCC 29202 / DSM 20476 / NCTC 11029 / RHS 1)</name>
    <name type="common">Peptococcus heliotrinreducens</name>
    <dbReference type="NCBI Taxonomy" id="471855"/>
    <lineage>
        <taxon>Bacteria</taxon>
        <taxon>Bacillati</taxon>
        <taxon>Actinomycetota</taxon>
        <taxon>Coriobacteriia</taxon>
        <taxon>Eggerthellales</taxon>
        <taxon>Eggerthellaceae</taxon>
        <taxon>Slackia</taxon>
    </lineage>
</organism>
<dbReference type="NCBIfam" id="TIGR02148">
    <property type="entry name" value="Fibro_Slime"/>
    <property type="match status" value="1"/>
</dbReference>
<evidence type="ECO:0000256" key="2">
    <source>
        <dbReference type="SAM" id="Phobius"/>
    </source>
</evidence>
<feature type="region of interest" description="Disordered" evidence="1">
    <location>
        <begin position="1"/>
        <end position="72"/>
    </location>
</feature>
<dbReference type="Gene3D" id="2.60.40.10">
    <property type="entry name" value="Immunoglobulins"/>
    <property type="match status" value="1"/>
</dbReference>
<dbReference type="HOGENOM" id="CLU_282674_0_0_11"/>
<name>C7N3N3_SLAHD</name>
<dbReference type="PROSITE" id="PS51820">
    <property type="entry name" value="PA14"/>
    <property type="match status" value="1"/>
</dbReference>
<dbReference type="AlphaFoldDB" id="C7N3N3"/>
<dbReference type="Gene3D" id="2.60.40.1140">
    <property type="entry name" value="Collagen-binding surface protein Cna, B-type domain"/>
    <property type="match status" value="1"/>
</dbReference>
<feature type="transmembrane region" description="Helical" evidence="2">
    <location>
        <begin position="1063"/>
        <end position="1083"/>
    </location>
</feature>
<feature type="domain" description="PA14" evidence="3">
    <location>
        <begin position="291"/>
        <end position="499"/>
    </location>
</feature>
<dbReference type="eggNOG" id="COG4932">
    <property type="taxonomic scope" value="Bacteria"/>
</dbReference>
<dbReference type="STRING" id="471855.Shel_05650"/>
<evidence type="ECO:0000313" key="4">
    <source>
        <dbReference type="EMBL" id="ACV21624.1"/>
    </source>
</evidence>
<dbReference type="Proteomes" id="UP000002026">
    <property type="component" value="Chromosome"/>
</dbReference>
<protein>
    <submittedName>
        <fullName evidence="4">Fibro-slime domain-containing protein</fullName>
    </submittedName>
</protein>
<keyword evidence="2" id="KW-0812">Transmembrane</keyword>
<dbReference type="InterPro" id="IPR013783">
    <property type="entry name" value="Ig-like_fold"/>
</dbReference>
<evidence type="ECO:0000313" key="5">
    <source>
        <dbReference type="Proteomes" id="UP000002026"/>
    </source>
</evidence>
<keyword evidence="2" id="KW-0472">Membrane</keyword>
<sequence length="1104" mass="120701">MDDAEGDEPTNEGEEPAVEEDPEAPEGDDGDQPAEADGEETEQADNPEEQADNPEGEKATEDKEANKPDDAEAQANDAMLKAPPLRAPNAPGTIKTLDTASLGIVMNLFDYEAEDSLNNSFNNDNGYNQATQSGINYRKSRDNQLKFYGTGDGRALNYNAHTGNFGNPGNGINQFTGVGRSDGGQFYTVQVANQGILNSTLTATDGTGYPTLNTYASDKSLEYLFNPNTSATGKTTYKNVNHLFKLENEGTAQERMVYDSNKNYAYYCDEGETKDNGDFIVYDGTYDRANGSKSGMKYGFFPFNDWGTASDCINPNETNNVQVTWDPNNHPDHHLGLTMTTPLTMPLDGQITKNGQTADMIFEFSGDDDMWVFIDGKLVLDIGGIHQPVSGTINFHTGEVSLGSGTSTQVDANNNSYTQTKYSYAANNIVNTNVLGDTAWLWTENDHEGILGSRNSAENRAGTDHVLQVFYLERGGCDSNLKISTNIHLMTKKQVSVKKEWETTPTTYPTTKVQLIRKAVGRENKDDVSYAAVGAPVELNSGNSWANAWSDLPSEGYNATTIYDEDNPSNNVYCDYTYMVMEVPVDGYAPSYTDSTNANLEVTEITYQTDGGKATGKVVSTDMSKMPITITNVETYIDVEKQWLDENGGVERATVHDNDSVYVQLYKQTYDSTNEKWGDETAVGDPVQLKKDAWTHKFPISETGENVRYLVKEGVLDGETFVPKTTLSTTNGSYAWQSTNYYTTTPTFNGSTVAWGDETAAGTTGYVCVPENGRASAVITNAPSYITVEKKWVDADGNDETEKHANDSVWVQLYKETKEANAEWLETLNGTPVGDPVQLKGSAWSSKIVIPATGENTRYYVEEGTMDGSGFHKSTTLTTSENKKYTWKSTTYYVSDSKDAQNTDYFVIPDGETGHAVVVNEPELTKVTLLKKDADNNDPMQGVTFKLLKDKEGGATPAFDAALDTEVVKDNLTTGSGGKVDLPSLKPGTYWLVETAAPEGYIVRDVNHPIGFVVADDGKVKLIDSTYDTEKTKPSISGSDTTWTLTAKNVRVYSLPEAGGPGIYLYLLIGAFIAGLAAINMRFGWIDARRRRSCTNGEDSFPGA</sequence>
<keyword evidence="5" id="KW-1185">Reference proteome</keyword>
<dbReference type="Pfam" id="PF17802">
    <property type="entry name" value="SpaA"/>
    <property type="match status" value="1"/>
</dbReference>
<dbReference type="GO" id="GO:0005975">
    <property type="term" value="P:carbohydrate metabolic process"/>
    <property type="evidence" value="ECO:0007669"/>
    <property type="project" value="UniProtKB-ARBA"/>
</dbReference>
<dbReference type="InterPro" id="IPR041033">
    <property type="entry name" value="SpaA_PFL_dom_1"/>
</dbReference>
<reference evidence="4 5" key="1">
    <citation type="journal article" date="2009" name="Stand. Genomic Sci.">
        <title>Complete genome sequence of Slackia heliotrinireducens type strain (RHS 1).</title>
        <authorList>
            <person name="Pukall R."/>
            <person name="Lapidus A."/>
            <person name="Nolan M."/>
            <person name="Copeland A."/>
            <person name="Glavina Del Rio T."/>
            <person name="Lucas S."/>
            <person name="Chen F."/>
            <person name="Tice H."/>
            <person name="Cheng J.F."/>
            <person name="Chertkov O."/>
            <person name="Bruce D."/>
            <person name="Goodwin L."/>
            <person name="Kuske C."/>
            <person name="Brettin T."/>
            <person name="Detter J.C."/>
            <person name="Han C."/>
            <person name="Pitluck S."/>
            <person name="Pati A."/>
            <person name="Mavrommatis K."/>
            <person name="Ivanova N."/>
            <person name="Ovchinnikova G."/>
            <person name="Chen A."/>
            <person name="Palaniappan K."/>
            <person name="Schneider S."/>
            <person name="Rohde M."/>
            <person name="Chain P."/>
            <person name="D'haeseleer P."/>
            <person name="Goker M."/>
            <person name="Bristow J."/>
            <person name="Eisen J.A."/>
            <person name="Markowitz V."/>
            <person name="Kyrpides N.C."/>
            <person name="Klenk H.P."/>
            <person name="Hugenholtz P."/>
        </authorList>
    </citation>
    <scope>NUCLEOTIDE SEQUENCE [LARGE SCALE GENOMIC DNA]</scope>
    <source>
        <strain evidence="5">ATCC 29202 / DSM 20476 / NCTC 11029 / RHS 1</strain>
    </source>
</reference>